<organism evidence="5 6">
    <name type="scientific">Hartmannibacter diazotrophicus</name>
    <dbReference type="NCBI Taxonomy" id="1482074"/>
    <lineage>
        <taxon>Bacteria</taxon>
        <taxon>Pseudomonadati</taxon>
        <taxon>Pseudomonadota</taxon>
        <taxon>Alphaproteobacteria</taxon>
        <taxon>Hyphomicrobiales</taxon>
        <taxon>Pleomorphomonadaceae</taxon>
        <taxon>Hartmannibacter</taxon>
    </lineage>
</organism>
<accession>A0A2C9D0U3</accession>
<dbReference type="GO" id="GO:0019619">
    <property type="term" value="P:3,4-dihydroxybenzoate catabolic process"/>
    <property type="evidence" value="ECO:0007669"/>
    <property type="project" value="InterPro"/>
</dbReference>
<dbReference type="EC" id="5.5.1.2" evidence="2"/>
<dbReference type="GO" id="GO:0016829">
    <property type="term" value="F:lyase activity"/>
    <property type="evidence" value="ECO:0007669"/>
    <property type="project" value="UniProtKB-ARBA"/>
</dbReference>
<dbReference type="InterPro" id="IPR012789">
    <property type="entry name" value="Protocat_PcaB-like"/>
</dbReference>
<evidence type="ECO:0000259" key="4">
    <source>
        <dbReference type="Pfam" id="PF00206"/>
    </source>
</evidence>
<evidence type="ECO:0000313" key="5">
    <source>
        <dbReference type="EMBL" id="SON53843.1"/>
    </source>
</evidence>
<dbReference type="InterPro" id="IPR008948">
    <property type="entry name" value="L-Aspartase-like"/>
</dbReference>
<dbReference type="AlphaFoldDB" id="A0A2C9D0U3"/>
<evidence type="ECO:0000256" key="1">
    <source>
        <dbReference type="ARBA" id="ARBA00034772"/>
    </source>
</evidence>
<dbReference type="SUPFAM" id="SSF48557">
    <property type="entry name" value="L-aspartase-like"/>
    <property type="match status" value="1"/>
</dbReference>
<dbReference type="Gene3D" id="1.20.200.10">
    <property type="entry name" value="Fumarase/aspartase (Central domain)"/>
    <property type="match status" value="1"/>
</dbReference>
<dbReference type="GO" id="GO:0047472">
    <property type="term" value="F:3-carboxy-cis,cis-muconate cycloisomerase activity"/>
    <property type="evidence" value="ECO:0007669"/>
    <property type="project" value="UniProtKB-UniRule"/>
</dbReference>
<keyword evidence="5" id="KW-0413">Isomerase</keyword>
<dbReference type="PRINTS" id="PR00145">
    <property type="entry name" value="ARGSUCLYASE"/>
</dbReference>
<dbReference type="InterPro" id="IPR022761">
    <property type="entry name" value="Fumarate_lyase_N"/>
</dbReference>
<name>A0A2C9D0U3_9HYPH</name>
<proteinExistence type="inferred from homology"/>
<evidence type="ECO:0000256" key="3">
    <source>
        <dbReference type="SAM" id="Coils"/>
    </source>
</evidence>
<dbReference type="RefSeq" id="WP_099553715.1">
    <property type="nucleotide sequence ID" value="NZ_LT960614.1"/>
</dbReference>
<dbReference type="Pfam" id="PF00206">
    <property type="entry name" value="Lyase_1"/>
    <property type="match status" value="1"/>
</dbReference>
<comment type="similarity">
    <text evidence="1">Belongs to the class-II fumarase/aspartase family.</text>
</comment>
<dbReference type="OrthoDB" id="9768878at2"/>
<protein>
    <recommendedName>
        <fullName evidence="2">3-carboxy-cis,cis-muconate cycloisomerase</fullName>
        <ecNumber evidence="2">5.5.1.2</ecNumber>
    </recommendedName>
</protein>
<dbReference type="InterPro" id="IPR000362">
    <property type="entry name" value="Fumarate_lyase_fam"/>
</dbReference>
<keyword evidence="3" id="KW-0175">Coiled coil</keyword>
<feature type="coiled-coil region" evidence="3">
    <location>
        <begin position="116"/>
        <end position="143"/>
    </location>
</feature>
<reference evidence="6" key="1">
    <citation type="submission" date="2017-09" db="EMBL/GenBank/DDBJ databases">
        <title>Genome sequence of Nannocystis excedens DSM 71.</title>
        <authorList>
            <person name="Blom J."/>
        </authorList>
    </citation>
    <scope>NUCLEOTIDE SEQUENCE [LARGE SCALE GENOMIC DNA]</scope>
    <source>
        <strain evidence="6">type strain: E19</strain>
    </source>
</reference>
<dbReference type="PRINTS" id="PR00149">
    <property type="entry name" value="FUMRATELYASE"/>
</dbReference>
<dbReference type="InterPro" id="IPR020557">
    <property type="entry name" value="Fumarate_lyase_CS"/>
</dbReference>
<evidence type="ECO:0000313" key="6">
    <source>
        <dbReference type="Proteomes" id="UP000223606"/>
    </source>
</evidence>
<dbReference type="NCBIfam" id="NF004631">
    <property type="entry name" value="PRK05975.1"/>
    <property type="match status" value="1"/>
</dbReference>
<feature type="domain" description="Fumarate lyase N-terminal" evidence="4">
    <location>
        <begin position="34"/>
        <end position="291"/>
    </location>
</feature>
<dbReference type="NCBIfam" id="TIGR02426">
    <property type="entry name" value="protocat_pcaB"/>
    <property type="match status" value="1"/>
</dbReference>
<dbReference type="PANTHER" id="PTHR43172:SF2">
    <property type="entry name" value="ADENYLOSUCCINATE LYASE C-TERMINAL DOMAIN-CONTAINING PROTEIN"/>
    <property type="match status" value="1"/>
</dbReference>
<sequence>MNSASSLPLLQSLTGDAEIAALFADEADLVAMLRFEAALADVEAKAGLIEMAAARRIGEVCGAFEPDWDDLRAGVVRDGVVVPALVKQLRKAVGEPHSSAVHLGATSQDVIDTSLVLRLKELVALLEARLDNLRAALDALDARSGQTAQMAHTRMQKALPFSAADRIRSWTAPLIRHRRRLDEMKLRLLCLQLGGPVGNRSSFKGKGDEIASGLAGMLGLEPSPPWQTERDGLGEFAALLALMSGSLGKFGQDVALGAQNEVGEIAVAGGGGSSAMPHKTNPVSAELLVTLARFNAGLSGTLMQALVHENERSGAAWTLEWMVLPQMAEATGAGLRIALDLVGRLSFRSPHEDF</sequence>
<gene>
    <name evidence="5" type="primary">pcaB</name>
    <name evidence="5" type="ORF">HDIA_0302</name>
</gene>
<evidence type="ECO:0000256" key="2">
    <source>
        <dbReference type="NCBIfam" id="TIGR02426"/>
    </source>
</evidence>
<dbReference type="KEGG" id="hdi:HDIA_0302"/>
<dbReference type="EMBL" id="LT960614">
    <property type="protein sequence ID" value="SON53843.1"/>
    <property type="molecule type" value="Genomic_DNA"/>
</dbReference>
<dbReference type="PROSITE" id="PS00163">
    <property type="entry name" value="FUMARATE_LYASES"/>
    <property type="match status" value="1"/>
</dbReference>
<dbReference type="PANTHER" id="PTHR43172">
    <property type="entry name" value="ADENYLOSUCCINATE LYASE"/>
    <property type="match status" value="1"/>
</dbReference>
<dbReference type="Proteomes" id="UP000223606">
    <property type="component" value="Chromosome 1"/>
</dbReference>
<keyword evidence="6" id="KW-1185">Reference proteome</keyword>